<dbReference type="EMBL" id="JBHSPH010000002">
    <property type="protein sequence ID" value="MFC5862558.1"/>
    <property type="molecule type" value="Genomic_DNA"/>
</dbReference>
<gene>
    <name evidence="1" type="ORF">ACFPT7_09675</name>
</gene>
<sequence length="231" mass="24250">MPSNPISLDGRFIPEVPLHPDGPGVFQTMVGMLDGNPKDAAQVEAELAKWDGVLDQIAAEQYRIASMLLGEGEVAIAAVEGVVAAIDLNSCSDPEDARHQARMLLAENAIASLVQGDPASLAAPEGESGPASCIEDDDLSAAGVTPAELEQMISGPENRRLRQWLEGLTPQLRVIFVLRAIAGLNSAEVAGLLSLDGGEQAQGWTPDGVRIAFRQALCSLASQLIHLSAAR</sequence>
<keyword evidence="2" id="KW-1185">Reference proteome</keyword>
<comment type="caution">
    <text evidence="1">The sequence shown here is derived from an EMBL/GenBank/DDBJ whole genome shotgun (WGS) entry which is preliminary data.</text>
</comment>
<proteinExistence type="predicted"/>
<evidence type="ECO:0000313" key="1">
    <source>
        <dbReference type="EMBL" id="MFC5862558.1"/>
    </source>
</evidence>
<dbReference type="Proteomes" id="UP001596091">
    <property type="component" value="Unassembled WGS sequence"/>
</dbReference>
<evidence type="ECO:0000313" key="2">
    <source>
        <dbReference type="Proteomes" id="UP001596091"/>
    </source>
</evidence>
<dbReference type="Gene3D" id="1.10.10.10">
    <property type="entry name" value="Winged helix-like DNA-binding domain superfamily/Winged helix DNA-binding domain"/>
    <property type="match status" value="1"/>
</dbReference>
<dbReference type="SUPFAM" id="SSF88659">
    <property type="entry name" value="Sigma3 and sigma4 domains of RNA polymerase sigma factors"/>
    <property type="match status" value="1"/>
</dbReference>
<organism evidence="1 2">
    <name type="scientific">Acidicapsa dinghuensis</name>
    <dbReference type="NCBI Taxonomy" id="2218256"/>
    <lineage>
        <taxon>Bacteria</taxon>
        <taxon>Pseudomonadati</taxon>
        <taxon>Acidobacteriota</taxon>
        <taxon>Terriglobia</taxon>
        <taxon>Terriglobales</taxon>
        <taxon>Acidobacteriaceae</taxon>
        <taxon>Acidicapsa</taxon>
    </lineage>
</organism>
<dbReference type="RefSeq" id="WP_263336031.1">
    <property type="nucleotide sequence ID" value="NZ_JAGSYH010000003.1"/>
</dbReference>
<name>A0ABW1EHV8_9BACT</name>
<reference evidence="2" key="1">
    <citation type="journal article" date="2019" name="Int. J. Syst. Evol. Microbiol.">
        <title>The Global Catalogue of Microorganisms (GCM) 10K type strain sequencing project: providing services to taxonomists for standard genome sequencing and annotation.</title>
        <authorList>
            <consortium name="The Broad Institute Genomics Platform"/>
            <consortium name="The Broad Institute Genome Sequencing Center for Infectious Disease"/>
            <person name="Wu L."/>
            <person name="Ma J."/>
        </authorList>
    </citation>
    <scope>NUCLEOTIDE SEQUENCE [LARGE SCALE GENOMIC DNA]</scope>
    <source>
        <strain evidence="2">JCM 4087</strain>
    </source>
</reference>
<protein>
    <submittedName>
        <fullName evidence="1">Uncharacterized protein</fullName>
    </submittedName>
</protein>
<dbReference type="InterPro" id="IPR036388">
    <property type="entry name" value="WH-like_DNA-bd_sf"/>
</dbReference>
<accession>A0ABW1EHV8</accession>
<dbReference type="InterPro" id="IPR013324">
    <property type="entry name" value="RNA_pol_sigma_r3/r4-like"/>
</dbReference>